<gene>
    <name evidence="2" type="ORF">A2633_04125</name>
</gene>
<accession>A0A1G2K4W6</accession>
<proteinExistence type="predicted"/>
<comment type="caution">
    <text evidence="2">The sequence shown here is derived from an EMBL/GenBank/DDBJ whole genome shotgun (WGS) entry which is preliminary data.</text>
</comment>
<feature type="transmembrane region" description="Helical" evidence="1">
    <location>
        <begin position="12"/>
        <end position="34"/>
    </location>
</feature>
<evidence type="ECO:0000256" key="1">
    <source>
        <dbReference type="SAM" id="Phobius"/>
    </source>
</evidence>
<keyword evidence="1" id="KW-0472">Membrane</keyword>
<organism evidence="2 3">
    <name type="scientific">Candidatus Sungbacteria bacterium RIFCSPHIGHO2_01_FULL_47_32</name>
    <dbReference type="NCBI Taxonomy" id="1802264"/>
    <lineage>
        <taxon>Bacteria</taxon>
        <taxon>Candidatus Sungiibacteriota</taxon>
    </lineage>
</organism>
<evidence type="ECO:0000313" key="2">
    <source>
        <dbReference type="EMBL" id="OGZ94435.1"/>
    </source>
</evidence>
<reference evidence="2 3" key="1">
    <citation type="journal article" date="2016" name="Nat. Commun.">
        <title>Thousands of microbial genomes shed light on interconnected biogeochemical processes in an aquifer system.</title>
        <authorList>
            <person name="Anantharaman K."/>
            <person name="Brown C.T."/>
            <person name="Hug L.A."/>
            <person name="Sharon I."/>
            <person name="Castelle C.J."/>
            <person name="Probst A.J."/>
            <person name="Thomas B.C."/>
            <person name="Singh A."/>
            <person name="Wilkins M.J."/>
            <person name="Karaoz U."/>
            <person name="Brodie E.L."/>
            <person name="Williams K.H."/>
            <person name="Hubbard S.S."/>
            <person name="Banfield J.F."/>
        </authorList>
    </citation>
    <scope>NUCLEOTIDE SEQUENCE [LARGE SCALE GENOMIC DNA]</scope>
</reference>
<keyword evidence="1" id="KW-1133">Transmembrane helix</keyword>
<protein>
    <submittedName>
        <fullName evidence="2">Uncharacterized protein</fullName>
    </submittedName>
</protein>
<dbReference type="Proteomes" id="UP000177152">
    <property type="component" value="Unassembled WGS sequence"/>
</dbReference>
<evidence type="ECO:0000313" key="3">
    <source>
        <dbReference type="Proteomes" id="UP000177152"/>
    </source>
</evidence>
<dbReference type="AlphaFoldDB" id="A0A1G2K4W6"/>
<name>A0A1G2K4W6_9BACT</name>
<dbReference type="EMBL" id="MHQC01000036">
    <property type="protein sequence ID" value="OGZ94435.1"/>
    <property type="molecule type" value="Genomic_DNA"/>
</dbReference>
<sequence>MKHGLKETLWGAVFGLVAFLVMYAGVFLLIITQAGNETYITYKRTLRILEARKALPEFDLKSPYCNKVGIRLAKERYEKFVSAPVPRNVLEMP</sequence>
<keyword evidence="1" id="KW-0812">Transmembrane</keyword>